<keyword evidence="3" id="KW-1185">Reference proteome</keyword>
<name>C8RYR2_9RHOB</name>
<comment type="caution">
    <text evidence="2">The sequence shown here is derived from an EMBL/GenBank/DDBJ whole genome shotgun (WGS) entry which is preliminary data.</text>
</comment>
<feature type="region of interest" description="Disordered" evidence="1">
    <location>
        <begin position="1"/>
        <end position="31"/>
    </location>
</feature>
<dbReference type="AlphaFoldDB" id="C8RYR2"/>
<evidence type="ECO:0000313" key="2">
    <source>
        <dbReference type="EMBL" id="EEW26250.1"/>
    </source>
</evidence>
<organism evidence="2 3">
    <name type="scientific">Rhodobacter ferrooxidans</name>
    <dbReference type="NCBI Taxonomy" id="371731"/>
    <lineage>
        <taxon>Bacteria</taxon>
        <taxon>Pseudomonadati</taxon>
        <taxon>Pseudomonadota</taxon>
        <taxon>Alphaproteobacteria</taxon>
        <taxon>Rhodobacterales</taxon>
        <taxon>Rhodobacter group</taxon>
        <taxon>Rhodobacter</taxon>
    </lineage>
</organism>
<sequence>MQGTRFLLPTGQSPVCEAAPGKADRNGRMRKKGRAACATALPRFSFRPEGQAPIIAAPT</sequence>
<evidence type="ECO:0000313" key="3">
    <source>
        <dbReference type="Proteomes" id="UP000010121"/>
    </source>
</evidence>
<evidence type="ECO:0000256" key="1">
    <source>
        <dbReference type="SAM" id="MobiDB-lite"/>
    </source>
</evidence>
<reference evidence="2 3" key="1">
    <citation type="submission" date="2009-08" db="EMBL/GenBank/DDBJ databases">
        <title>The draft genome of Rhodobacter sp. SW2.</title>
        <authorList>
            <consortium name="US DOE Joint Genome Institute (JGI-PGF)"/>
            <person name="Lucas S."/>
            <person name="Copeland A."/>
            <person name="Lapidus A."/>
            <person name="Glavina del Rio T."/>
            <person name="Tice H."/>
            <person name="Bruce D."/>
            <person name="Goodwin L."/>
            <person name="Pitluck S."/>
            <person name="Larimer F."/>
            <person name="Land M.L."/>
            <person name="Hauser L."/>
            <person name="Emerson D."/>
        </authorList>
    </citation>
    <scope>NUCLEOTIDE SEQUENCE [LARGE SCALE GENOMIC DNA]</scope>
    <source>
        <strain evidence="2 3">SW2</strain>
    </source>
</reference>
<dbReference type="Proteomes" id="UP000010121">
    <property type="component" value="Unassembled WGS sequence"/>
</dbReference>
<protein>
    <submittedName>
        <fullName evidence="2">Uncharacterized protein</fullName>
    </submittedName>
</protein>
<accession>C8RYR2</accession>
<proteinExistence type="predicted"/>
<gene>
    <name evidence="2" type="ORF">Rsw2DRAFT_0940</name>
</gene>
<dbReference type="EMBL" id="ACYY01000004">
    <property type="protein sequence ID" value="EEW26250.1"/>
    <property type="molecule type" value="Genomic_DNA"/>
</dbReference>